<evidence type="ECO:0000313" key="3">
    <source>
        <dbReference type="Proteomes" id="UP000051236"/>
    </source>
</evidence>
<dbReference type="AlphaFoldDB" id="X0PV03"/>
<protein>
    <recommendedName>
        <fullName evidence="4">Surface layer protein A domain-containing protein</fullName>
    </recommendedName>
</protein>
<name>X0PV03_9LACO</name>
<proteinExistence type="predicted"/>
<accession>X0PV03</accession>
<dbReference type="RefSeq" id="WP_035456158.1">
    <property type="nucleotide sequence ID" value="NZ_AZGA01000054.1"/>
</dbReference>
<feature type="chain" id="PRO_5009981035" description="Surface layer protein A domain-containing protein" evidence="1">
    <location>
        <begin position="30"/>
        <end position="236"/>
    </location>
</feature>
<dbReference type="OrthoDB" id="2319609at2"/>
<evidence type="ECO:0008006" key="4">
    <source>
        <dbReference type="Google" id="ProtNLM"/>
    </source>
</evidence>
<dbReference type="Proteomes" id="UP000051236">
    <property type="component" value="Unassembled WGS sequence"/>
</dbReference>
<sequence>MKLRKLLLGLAATLGLLGLLAVSATPAAAAGKVDPARVTVYSGYQALKIYGDPECTTLTGKTLDTQLEVWQTFKMYYAQEPYLSPASYDLGGGQWVKASEVSAIWDNKDTFLEAYSDYKAISVYSTPSFMKQIATLAESVTDWKITRYTTYFDGYTALDLGHNQWIKYADIIPISAKINLATGSALFNANGVYTSPITMSGEYRVFEARRINNTLYLRLGNDNQWLQYGPIWRDTL</sequence>
<evidence type="ECO:0000313" key="2">
    <source>
        <dbReference type="EMBL" id="KRM33375.1"/>
    </source>
</evidence>
<dbReference type="EMBL" id="AZGA01000054">
    <property type="protein sequence ID" value="KRM33375.1"/>
    <property type="molecule type" value="Genomic_DNA"/>
</dbReference>
<dbReference type="InterPro" id="IPR006311">
    <property type="entry name" value="TAT_signal"/>
</dbReference>
<dbReference type="PROSITE" id="PS51318">
    <property type="entry name" value="TAT"/>
    <property type="match status" value="1"/>
</dbReference>
<gene>
    <name evidence="2" type="ORF">FC83_GL002944</name>
</gene>
<evidence type="ECO:0000256" key="1">
    <source>
        <dbReference type="SAM" id="SignalP"/>
    </source>
</evidence>
<reference evidence="2 3" key="1">
    <citation type="journal article" date="2015" name="Genome Announc.">
        <title>Expanding the biotechnology potential of lactobacilli through comparative genomics of 213 strains and associated genera.</title>
        <authorList>
            <person name="Sun Z."/>
            <person name="Harris H.M."/>
            <person name="McCann A."/>
            <person name="Guo C."/>
            <person name="Argimon S."/>
            <person name="Zhang W."/>
            <person name="Yang X."/>
            <person name="Jeffery I.B."/>
            <person name="Cooney J.C."/>
            <person name="Kagawa T.F."/>
            <person name="Liu W."/>
            <person name="Song Y."/>
            <person name="Salvetti E."/>
            <person name="Wrobel A."/>
            <person name="Rasinkangas P."/>
            <person name="Parkhill J."/>
            <person name="Rea M.C."/>
            <person name="O'Sullivan O."/>
            <person name="Ritari J."/>
            <person name="Douillard F.P."/>
            <person name="Paul Ross R."/>
            <person name="Yang R."/>
            <person name="Briner A.E."/>
            <person name="Felis G.E."/>
            <person name="de Vos W.M."/>
            <person name="Barrangou R."/>
            <person name="Klaenhammer T.R."/>
            <person name="Caufield P.W."/>
            <person name="Cui Y."/>
            <person name="Zhang H."/>
            <person name="O'Toole P.W."/>
        </authorList>
    </citation>
    <scope>NUCLEOTIDE SEQUENCE [LARGE SCALE GENOMIC DNA]</scope>
    <source>
        <strain evidence="2 3">DSM 18527</strain>
    </source>
</reference>
<organism evidence="2 3">
    <name type="scientific">Agrilactobacillus composti DSM 18527 = JCM 14202</name>
    <dbReference type="NCBI Taxonomy" id="1423734"/>
    <lineage>
        <taxon>Bacteria</taxon>
        <taxon>Bacillati</taxon>
        <taxon>Bacillota</taxon>
        <taxon>Bacilli</taxon>
        <taxon>Lactobacillales</taxon>
        <taxon>Lactobacillaceae</taxon>
        <taxon>Agrilactobacillus</taxon>
    </lineage>
</organism>
<keyword evidence="1" id="KW-0732">Signal</keyword>
<feature type="signal peptide" evidence="1">
    <location>
        <begin position="1"/>
        <end position="29"/>
    </location>
</feature>
<dbReference type="STRING" id="1423734.FC83_GL002944"/>
<comment type="caution">
    <text evidence="2">The sequence shown here is derived from an EMBL/GenBank/DDBJ whole genome shotgun (WGS) entry which is preliminary data.</text>
</comment>
<keyword evidence="3" id="KW-1185">Reference proteome</keyword>
<dbReference type="PATRIC" id="fig|1423734.3.peg.2993"/>